<proteinExistence type="inferred from homology"/>
<dbReference type="OrthoDB" id="18978at2759"/>
<keyword evidence="5" id="KW-1185">Reference proteome</keyword>
<evidence type="ECO:0000256" key="2">
    <source>
        <dbReference type="SAM" id="MobiDB-lite"/>
    </source>
</evidence>
<dbReference type="Pfam" id="PF05004">
    <property type="entry name" value="IFRD"/>
    <property type="match status" value="1"/>
</dbReference>
<dbReference type="InterPro" id="IPR011989">
    <property type="entry name" value="ARM-like"/>
</dbReference>
<sequence length="441" mass="47982">MHDLRKKALLESGKTVSRKARLRPDSKSTTPINTPGTSPQGSRQGSRPPSRFASEDEGSSDSELDDTMTMSTMSGASEHGEDDGTGRGWVDRLSARVSQIAAGGRSGERKKMSNQEREDMLRSYLHLVRHYYAKSEIETQINDLVLGLVRAVRSGINTTERVLALQALAVTILTNPDESVLDRHVTSLKSACEEDDAEEVKTAAIYALAVAAMYGDGSTEAAEDMMQYMIDIIESDGHTIDAPDAAPVVVAALKSWGFMAAHLDDLSDQSEQAMEAFVEQLDSSDAYVQTSAGDNIALLFENAHNLEEGTGEKVNFKYDPKRLAQQMRDISKGSKSMSKRDRRHLKSDFNSIATGLERGKGPGYSTAGWAASNPHTGGSMIESSHGGDVNEFGYRQTIFVGKEKLTIDSWGLSAKVDFLKVVLAGGFPTHLTKNEIVQELL</sequence>
<feature type="compositionally biased region" description="Basic and acidic residues" evidence="2">
    <location>
        <begin position="78"/>
        <end position="88"/>
    </location>
</feature>
<comment type="similarity">
    <text evidence="1">Belongs to the IFRD family.</text>
</comment>
<protein>
    <recommendedName>
        <fullName evidence="3">Interferon-related developmental regulator N-terminal domain-containing protein</fullName>
    </recommendedName>
</protein>
<dbReference type="PANTHER" id="PTHR12354:SF1">
    <property type="entry name" value="INTERFERON-RELATED DEVELOPMENTAL REGULATOR 1"/>
    <property type="match status" value="1"/>
</dbReference>
<evidence type="ECO:0000313" key="5">
    <source>
        <dbReference type="Proteomes" id="UP000285146"/>
    </source>
</evidence>
<comment type="caution">
    <text evidence="4">The sequence shown here is derived from an EMBL/GenBank/DDBJ whole genome shotgun (WGS) entry which is preliminary data.</text>
</comment>
<dbReference type="EMBL" id="LKEB01000029">
    <property type="protein sequence ID" value="ROW10003.1"/>
    <property type="molecule type" value="Genomic_DNA"/>
</dbReference>
<feature type="compositionally biased region" description="Acidic residues" evidence="2">
    <location>
        <begin position="55"/>
        <end position="66"/>
    </location>
</feature>
<dbReference type="InterPro" id="IPR039777">
    <property type="entry name" value="IFRD"/>
</dbReference>
<reference evidence="4 5" key="1">
    <citation type="submission" date="2015-09" db="EMBL/GenBank/DDBJ databases">
        <title>Host preference determinants of Valsa canker pathogens revealed by comparative genomics.</title>
        <authorList>
            <person name="Yin Z."/>
            <person name="Huang L."/>
        </authorList>
    </citation>
    <scope>NUCLEOTIDE SEQUENCE [LARGE SCALE GENOMIC DNA]</scope>
    <source>
        <strain evidence="4 5">SXYLt</strain>
    </source>
</reference>
<feature type="region of interest" description="Disordered" evidence="2">
    <location>
        <begin position="1"/>
        <end position="88"/>
    </location>
</feature>
<dbReference type="InParanoid" id="A0A423X2I0"/>
<evidence type="ECO:0000313" key="4">
    <source>
        <dbReference type="EMBL" id="ROW10003.1"/>
    </source>
</evidence>
<evidence type="ECO:0000256" key="1">
    <source>
        <dbReference type="ARBA" id="ARBA00008828"/>
    </source>
</evidence>
<feature type="domain" description="Interferon-related developmental regulator N-terminal" evidence="3">
    <location>
        <begin position="70"/>
        <end position="357"/>
    </location>
</feature>
<name>A0A423X2I0_9PEZI</name>
<dbReference type="PANTHER" id="PTHR12354">
    <property type="entry name" value="INTERFERON-RELATED DEVELOPMENTAL REGULATOR"/>
    <property type="match status" value="1"/>
</dbReference>
<accession>A0A423X2I0</accession>
<organism evidence="4 5">
    <name type="scientific">Cytospora leucostoma</name>
    <dbReference type="NCBI Taxonomy" id="1230097"/>
    <lineage>
        <taxon>Eukaryota</taxon>
        <taxon>Fungi</taxon>
        <taxon>Dikarya</taxon>
        <taxon>Ascomycota</taxon>
        <taxon>Pezizomycotina</taxon>
        <taxon>Sordariomycetes</taxon>
        <taxon>Sordariomycetidae</taxon>
        <taxon>Diaporthales</taxon>
        <taxon>Cytosporaceae</taxon>
        <taxon>Cytospora</taxon>
    </lineage>
</organism>
<dbReference type="STRING" id="1230097.A0A423X2I0"/>
<dbReference type="Proteomes" id="UP000285146">
    <property type="component" value="Unassembled WGS sequence"/>
</dbReference>
<dbReference type="SUPFAM" id="SSF48371">
    <property type="entry name" value="ARM repeat"/>
    <property type="match status" value="1"/>
</dbReference>
<dbReference type="AlphaFoldDB" id="A0A423X2I0"/>
<dbReference type="Gene3D" id="1.25.10.10">
    <property type="entry name" value="Leucine-rich Repeat Variant"/>
    <property type="match status" value="1"/>
</dbReference>
<gene>
    <name evidence="4" type="ORF">VPNG_06569</name>
</gene>
<evidence type="ECO:0000259" key="3">
    <source>
        <dbReference type="Pfam" id="PF05004"/>
    </source>
</evidence>
<dbReference type="InterPro" id="IPR007701">
    <property type="entry name" value="Interferon-rel_develop_reg_N"/>
</dbReference>
<feature type="compositionally biased region" description="Polar residues" evidence="2">
    <location>
        <begin position="27"/>
        <end position="47"/>
    </location>
</feature>
<dbReference type="InterPro" id="IPR016024">
    <property type="entry name" value="ARM-type_fold"/>
</dbReference>